<comment type="caution">
    <text evidence="2">The sequence shown here is derived from an EMBL/GenBank/DDBJ whole genome shotgun (WGS) entry which is preliminary data.</text>
</comment>
<dbReference type="Proteomes" id="UP000245959">
    <property type="component" value="Unassembled WGS sequence"/>
</dbReference>
<protein>
    <recommendedName>
        <fullName evidence="4">Carbohydrate binding protein with CBM9 domain</fullName>
    </recommendedName>
</protein>
<evidence type="ECO:0008006" key="4">
    <source>
        <dbReference type="Google" id="ProtNLM"/>
    </source>
</evidence>
<dbReference type="Gene3D" id="3.20.20.80">
    <property type="entry name" value="Glycosidases"/>
    <property type="match status" value="1"/>
</dbReference>
<evidence type="ECO:0000256" key="1">
    <source>
        <dbReference type="SAM" id="SignalP"/>
    </source>
</evidence>
<dbReference type="SUPFAM" id="SSF49344">
    <property type="entry name" value="CBD9-like"/>
    <property type="match status" value="1"/>
</dbReference>
<dbReference type="AlphaFoldDB" id="A0A2U1B7W6"/>
<dbReference type="EMBL" id="QEKH01000005">
    <property type="protein sequence ID" value="PVY44760.1"/>
    <property type="molecule type" value="Genomic_DNA"/>
</dbReference>
<dbReference type="GO" id="GO:0004553">
    <property type="term" value="F:hydrolase activity, hydrolyzing O-glycosyl compounds"/>
    <property type="evidence" value="ECO:0007669"/>
    <property type="project" value="TreeGrafter"/>
</dbReference>
<evidence type="ECO:0000313" key="3">
    <source>
        <dbReference type="Proteomes" id="UP000245959"/>
    </source>
</evidence>
<dbReference type="PANTHER" id="PTHR12631:SF10">
    <property type="entry name" value="BETA-XYLOSIDASE-LIKE PROTEIN-RELATED"/>
    <property type="match status" value="1"/>
</dbReference>
<dbReference type="GeneID" id="78294407"/>
<dbReference type="Gene3D" id="2.60.40.1190">
    <property type="match status" value="1"/>
</dbReference>
<keyword evidence="3" id="KW-1185">Reference proteome</keyword>
<proteinExistence type="predicted"/>
<keyword evidence="1" id="KW-0732">Signal</keyword>
<reference evidence="2 3" key="1">
    <citation type="submission" date="2018-04" db="EMBL/GenBank/DDBJ databases">
        <title>Genomic Encyclopedia of Type Strains, Phase IV (KMG-IV): sequencing the most valuable type-strain genomes for metagenomic binning, comparative biology and taxonomic classification.</title>
        <authorList>
            <person name="Goeker M."/>
        </authorList>
    </citation>
    <scope>NUCLEOTIDE SEQUENCE [LARGE SCALE GENOMIC DNA]</scope>
    <source>
        <strain evidence="2 3">DSM 14823</strain>
    </source>
</reference>
<accession>A0A2U1B7W6</accession>
<dbReference type="InterPro" id="IPR017853">
    <property type="entry name" value="GH"/>
</dbReference>
<sequence length="664" mass="73682">MTTTIRQYTSALLLAAAIVPFTGRAAEAEEFLLGATVHFTQDKGILDVNLKLARDCNLNAIREDLPWKLAERRRGIVTAPSLFRRIADTARANGLPVLGILAYNNHFYDGGSYPRSAEAVAAYARYAGQVAAGLRGRGVPFYQVWNEWDGGCGMNPAKRGRGDAESYINLLKAAYPALKQADPDATVVSGSVCTGDEYFEKLLQLGIADHCDILSIHTYNFQQRGEAATPEAWQRRMLKLDEMIRKYNNGDSKPVFVTEMGYPSFTGPHGRTAGECAVYLARLMLLARTVPNLRGLWWYDLQDDGWDITEREHNFGLFNADGTPKPAAAVMRDLAPLVRKGEFLGRLDTGDPSVWILRFRHDGRETQAMWSTGGRRSGLVWEKGPGSTGTFKMRRPGQPPQPLAWGRRDWVADRKAKFDPARREITIDEMPLLMTGDFTDVRLAGTVERPAPPAGRSDYRLPPDIAVAVPKGEKAAAVSLPKRGNYFKFADPGYQGDKDLDAAFEFHYDRDHLYLTVRTVDDHFRLAPSAERGWGSDGIQTGFHFDREGGSPLERVELDFALTGHGPEACWRTPFAGRRPGIATDVKITVREGKREGTARWHTYRLTIPASSLGAGELRPGRSFLFSILVNDNDGAGRKGFLHWGGGLGSRPYDPSFYNLVVLK</sequence>
<dbReference type="SUPFAM" id="SSF51445">
    <property type="entry name" value="(Trans)glycosidases"/>
    <property type="match status" value="1"/>
</dbReference>
<organism evidence="2 3">
    <name type="scientific">Victivallis vadensis</name>
    <dbReference type="NCBI Taxonomy" id="172901"/>
    <lineage>
        <taxon>Bacteria</taxon>
        <taxon>Pseudomonadati</taxon>
        <taxon>Lentisphaerota</taxon>
        <taxon>Lentisphaeria</taxon>
        <taxon>Victivallales</taxon>
        <taxon>Victivallaceae</taxon>
        <taxon>Victivallis</taxon>
    </lineage>
</organism>
<feature type="chain" id="PRO_5015570666" description="Carbohydrate binding protein with CBM9 domain" evidence="1">
    <location>
        <begin position="26"/>
        <end position="664"/>
    </location>
</feature>
<evidence type="ECO:0000313" key="2">
    <source>
        <dbReference type="EMBL" id="PVY44760.1"/>
    </source>
</evidence>
<name>A0A2U1B7W6_9BACT</name>
<dbReference type="OrthoDB" id="5242547at2"/>
<dbReference type="PANTHER" id="PTHR12631">
    <property type="entry name" value="ALPHA-L-IDURONIDASE"/>
    <property type="match status" value="1"/>
</dbReference>
<feature type="signal peptide" evidence="1">
    <location>
        <begin position="1"/>
        <end position="25"/>
    </location>
</feature>
<gene>
    <name evidence="2" type="ORF">C8D82_10589</name>
</gene>
<dbReference type="RefSeq" id="WP_116883085.1">
    <property type="nucleotide sequence ID" value="NZ_CABMMC010000304.1"/>
</dbReference>
<dbReference type="CDD" id="cd09621">
    <property type="entry name" value="CBM9_like_5"/>
    <property type="match status" value="1"/>
</dbReference>
<dbReference type="InterPro" id="IPR051923">
    <property type="entry name" value="Glycosyl_Hydrolase_39"/>
</dbReference>